<dbReference type="OrthoDB" id="9781415at2"/>
<dbReference type="GO" id="GO:0005737">
    <property type="term" value="C:cytoplasm"/>
    <property type="evidence" value="ECO:0007669"/>
    <property type="project" value="TreeGrafter"/>
</dbReference>
<dbReference type="PANTHER" id="PTHR48100:SF1">
    <property type="entry name" value="HISTIDINE PHOSPHATASE FAMILY PROTEIN-RELATED"/>
    <property type="match status" value="1"/>
</dbReference>
<dbReference type="Pfam" id="PF00300">
    <property type="entry name" value="His_Phos_1"/>
    <property type="match status" value="1"/>
</dbReference>
<organism evidence="1 2">
    <name type="scientific">Nonomuraea phyllanthi</name>
    <dbReference type="NCBI Taxonomy" id="2219224"/>
    <lineage>
        <taxon>Bacteria</taxon>
        <taxon>Bacillati</taxon>
        <taxon>Actinomycetota</taxon>
        <taxon>Actinomycetes</taxon>
        <taxon>Streptosporangiales</taxon>
        <taxon>Streptosporangiaceae</taxon>
        <taxon>Nonomuraea</taxon>
    </lineage>
</organism>
<dbReference type="InterPro" id="IPR029033">
    <property type="entry name" value="His_PPase_superfam"/>
</dbReference>
<dbReference type="InterPro" id="IPR013078">
    <property type="entry name" value="His_Pase_superF_clade-1"/>
</dbReference>
<dbReference type="InterPro" id="IPR050275">
    <property type="entry name" value="PGM_Phosphatase"/>
</dbReference>
<dbReference type="CDD" id="cd07067">
    <property type="entry name" value="HP_PGM_like"/>
    <property type="match status" value="1"/>
</dbReference>
<evidence type="ECO:0000313" key="2">
    <source>
        <dbReference type="Proteomes" id="UP000312512"/>
    </source>
</evidence>
<protein>
    <submittedName>
        <fullName evidence="1">Histidine phosphatase family protein</fullName>
    </submittedName>
</protein>
<dbReference type="EMBL" id="VDLX02000011">
    <property type="protein sequence ID" value="KAB8191904.1"/>
    <property type="molecule type" value="Genomic_DNA"/>
</dbReference>
<keyword evidence="2" id="KW-1185">Reference proteome</keyword>
<dbReference type="GO" id="GO:0016791">
    <property type="term" value="F:phosphatase activity"/>
    <property type="evidence" value="ECO:0007669"/>
    <property type="project" value="TreeGrafter"/>
</dbReference>
<accession>A0A5C4W4F8</accession>
<comment type="caution">
    <text evidence="1">The sequence shown here is derived from an EMBL/GenBank/DDBJ whole genome shotgun (WGS) entry which is preliminary data.</text>
</comment>
<dbReference type="RefSeq" id="WP_139633699.1">
    <property type="nucleotide sequence ID" value="NZ_VDLX02000011.1"/>
</dbReference>
<dbReference type="AlphaFoldDB" id="A0A5C4W4F8"/>
<dbReference type="Proteomes" id="UP000312512">
    <property type="component" value="Unassembled WGS sequence"/>
</dbReference>
<proteinExistence type="predicted"/>
<dbReference type="SMART" id="SM00855">
    <property type="entry name" value="PGAM"/>
    <property type="match status" value="1"/>
</dbReference>
<dbReference type="PANTHER" id="PTHR48100">
    <property type="entry name" value="BROAD-SPECIFICITY PHOSPHATASE YOR283W-RELATED"/>
    <property type="match status" value="1"/>
</dbReference>
<reference evidence="1 2" key="1">
    <citation type="submission" date="2019-10" db="EMBL/GenBank/DDBJ databases">
        <title>Nonomuraea sp. nov., isolated from Phyllanthus amarus.</title>
        <authorList>
            <person name="Klykleung N."/>
            <person name="Tanasupawat S."/>
        </authorList>
    </citation>
    <scope>NUCLEOTIDE SEQUENCE [LARGE SCALE GENOMIC DNA]</scope>
    <source>
        <strain evidence="1 2">PA1-10</strain>
    </source>
</reference>
<gene>
    <name evidence="1" type="ORF">FH608_028555</name>
</gene>
<dbReference type="Gene3D" id="3.40.50.1240">
    <property type="entry name" value="Phosphoglycerate mutase-like"/>
    <property type="match status" value="1"/>
</dbReference>
<name>A0A5C4W4F8_9ACTN</name>
<dbReference type="SUPFAM" id="SSF53254">
    <property type="entry name" value="Phosphoglycerate mutase-like"/>
    <property type="match status" value="1"/>
</dbReference>
<evidence type="ECO:0000313" key="1">
    <source>
        <dbReference type="EMBL" id="KAB8191904.1"/>
    </source>
</evidence>
<sequence>MRTIYVVTHPEATHHVERVVGGWHDSQLTPAGLSAAASIADALRARIPDGAEVELFSSDLRRTRQTAEKIAGLFGVKPILDPRLREKSYGVAGGRPQEWLDQRFIPPPAAGERLEHDEGVEGAETKGACARRVYAATDEIVRRPCEHQIIVTHGGSLTFVVTAWIKMPVEAVGHAGFRVPSGSITTLREDDFFHNRTVAGLGDARHLDSAVSS</sequence>